<gene>
    <name evidence="1" type="ORF">EMUCRT_0568</name>
</gene>
<sequence length="44" mass="4934">MNNSCQIDRSPQFSVDEKPCDVLLGNLNIGLLNSSKDVMYVMLM</sequence>
<dbReference type="EMBL" id="LANU01000002">
    <property type="protein sequence ID" value="KJV65623.1"/>
    <property type="molecule type" value="Genomic_DNA"/>
</dbReference>
<protein>
    <submittedName>
        <fullName evidence="1">Uncharacterized protein</fullName>
    </submittedName>
</protein>
<dbReference type="AlphaFoldDB" id="A0A0F3NC29"/>
<evidence type="ECO:0000313" key="1">
    <source>
        <dbReference type="EMBL" id="KJV65623.1"/>
    </source>
</evidence>
<dbReference type="PATRIC" id="fig|1359167.3.peg.552"/>
<dbReference type="Proteomes" id="UP000033546">
    <property type="component" value="Unassembled WGS sequence"/>
</dbReference>
<name>A0A0F3NC29_9RICK</name>
<proteinExistence type="predicted"/>
<reference evidence="1 2" key="1">
    <citation type="submission" date="2015-02" db="EMBL/GenBank/DDBJ databases">
        <title>Genome Sequencing of Rickettsiales.</title>
        <authorList>
            <person name="Daugherty S.C."/>
            <person name="Su Q."/>
            <person name="Abolude K."/>
            <person name="Beier-Sexton M."/>
            <person name="Carlyon J.A."/>
            <person name="Carter R."/>
            <person name="Day N.P."/>
            <person name="Dumler S.J."/>
            <person name="Dyachenko V."/>
            <person name="Godinez A."/>
            <person name="Kurtti T.J."/>
            <person name="Lichay M."/>
            <person name="Mullins K.E."/>
            <person name="Ott S."/>
            <person name="Pappas-Brown V."/>
            <person name="Paris D.H."/>
            <person name="Patel P."/>
            <person name="Richards A.L."/>
            <person name="Sadzewicz L."/>
            <person name="Sears K."/>
            <person name="Seidman D."/>
            <person name="Sengamalay N."/>
            <person name="Stenos J."/>
            <person name="Tallon L.J."/>
            <person name="Vincent G."/>
            <person name="Fraser C.M."/>
            <person name="Munderloh U."/>
            <person name="Dunning-Hotopp J.C."/>
        </authorList>
    </citation>
    <scope>NUCLEOTIDE SEQUENCE [LARGE SCALE GENOMIC DNA]</scope>
    <source>
        <strain evidence="1 2">EmCRT</strain>
    </source>
</reference>
<accession>A0A0F3NC29</accession>
<organism evidence="1 2">
    <name type="scientific">Ehrlichia cf. muris str. EmCRT</name>
    <dbReference type="NCBI Taxonomy" id="1359167"/>
    <lineage>
        <taxon>Bacteria</taxon>
        <taxon>Pseudomonadati</taxon>
        <taxon>Pseudomonadota</taxon>
        <taxon>Alphaproteobacteria</taxon>
        <taxon>Rickettsiales</taxon>
        <taxon>Anaplasmataceae</taxon>
        <taxon>Ehrlichia</taxon>
    </lineage>
</organism>
<evidence type="ECO:0000313" key="2">
    <source>
        <dbReference type="Proteomes" id="UP000033546"/>
    </source>
</evidence>
<comment type="caution">
    <text evidence="1">The sequence shown here is derived from an EMBL/GenBank/DDBJ whole genome shotgun (WGS) entry which is preliminary data.</text>
</comment>